<keyword evidence="2" id="KW-0597">Phosphoprotein</keyword>
<dbReference type="InterPro" id="IPR050091">
    <property type="entry name" value="PKS_NRPS_Biosynth_Enz"/>
</dbReference>
<protein>
    <submittedName>
        <fullName evidence="4">Acyltransferase domain-containing protein</fullName>
    </submittedName>
</protein>
<dbReference type="Pfam" id="PF00698">
    <property type="entry name" value="Acyl_transf_1"/>
    <property type="match status" value="1"/>
</dbReference>
<dbReference type="SUPFAM" id="SSF52151">
    <property type="entry name" value="FabD/lysophospholipase-like"/>
    <property type="match status" value="1"/>
</dbReference>
<evidence type="ECO:0000313" key="5">
    <source>
        <dbReference type="Proteomes" id="UP001150924"/>
    </source>
</evidence>
<dbReference type="EMBL" id="JAPNKE010000002">
    <property type="protein sequence ID" value="MCY1013995.1"/>
    <property type="molecule type" value="Genomic_DNA"/>
</dbReference>
<comment type="caution">
    <text evidence="4">The sequence shown here is derived from an EMBL/GenBank/DDBJ whole genome shotgun (WGS) entry which is preliminary data.</text>
</comment>
<accession>A0A9X3F288</accession>
<gene>
    <name evidence="4" type="ORF">OV079_52435</name>
</gene>
<evidence type="ECO:0000259" key="3">
    <source>
        <dbReference type="SMART" id="SM00827"/>
    </source>
</evidence>
<dbReference type="Proteomes" id="UP001150924">
    <property type="component" value="Unassembled WGS sequence"/>
</dbReference>
<proteinExistence type="predicted"/>
<dbReference type="SMART" id="SM00827">
    <property type="entry name" value="PKS_AT"/>
    <property type="match status" value="1"/>
</dbReference>
<dbReference type="PANTHER" id="PTHR43775">
    <property type="entry name" value="FATTY ACID SYNTHASE"/>
    <property type="match status" value="1"/>
</dbReference>
<dbReference type="PANTHER" id="PTHR43775:SF37">
    <property type="entry name" value="SI:DKEY-61P9.11"/>
    <property type="match status" value="1"/>
</dbReference>
<feature type="domain" description="Malonyl-CoA:ACP transacylase (MAT)" evidence="3">
    <location>
        <begin position="1"/>
        <end position="102"/>
    </location>
</feature>
<dbReference type="InterPro" id="IPR001227">
    <property type="entry name" value="Ac_transferase_dom_sf"/>
</dbReference>
<keyword evidence="4" id="KW-0808">Transferase</keyword>
<dbReference type="GO" id="GO:0006633">
    <property type="term" value="P:fatty acid biosynthetic process"/>
    <property type="evidence" value="ECO:0007669"/>
    <property type="project" value="TreeGrafter"/>
</dbReference>
<name>A0A9X3F288_9BACT</name>
<keyword evidence="4" id="KW-0012">Acyltransferase</keyword>
<keyword evidence="5" id="KW-1185">Reference proteome</keyword>
<sequence>MEPLLDELVAGLEGIVAMPTQVPLVSTVTGAAIDGRALGASYWARNLRAPVAFAAAIDGLLREGADLFLEAGPHPVLAPALQQCLAHAGREGQAIASMRRDGPGAGELGTAAAALWTLGVRVAAIDGPGEEAGWRFVGARRQALGRGRCRWRRERQARGRS</sequence>
<dbReference type="InterPro" id="IPR016035">
    <property type="entry name" value="Acyl_Trfase/lysoPLipase"/>
</dbReference>
<evidence type="ECO:0000256" key="1">
    <source>
        <dbReference type="ARBA" id="ARBA00022450"/>
    </source>
</evidence>
<dbReference type="Gene3D" id="3.40.366.10">
    <property type="entry name" value="Malonyl-Coenzyme A Acyl Carrier Protein, domain 2"/>
    <property type="match status" value="1"/>
</dbReference>
<reference evidence="4" key="1">
    <citation type="submission" date="2022-11" db="EMBL/GenBank/DDBJ databases">
        <title>Minimal conservation of predation-associated metabolite biosynthetic gene clusters underscores biosynthetic potential of Myxococcota including descriptions for ten novel species: Archangium lansinium sp. nov., Myxococcus landrumus sp. nov., Nannocystis bai.</title>
        <authorList>
            <person name="Ahearne A."/>
            <person name="Stevens C."/>
            <person name="Phillips K."/>
        </authorList>
    </citation>
    <scope>NUCLEOTIDE SEQUENCE</scope>
    <source>
        <strain evidence="4">Na p29</strain>
    </source>
</reference>
<dbReference type="AlphaFoldDB" id="A0A9X3F288"/>
<evidence type="ECO:0000313" key="4">
    <source>
        <dbReference type="EMBL" id="MCY1013995.1"/>
    </source>
</evidence>
<organism evidence="4 5">
    <name type="scientific">Nannocystis pusilla</name>
    <dbReference type="NCBI Taxonomy" id="889268"/>
    <lineage>
        <taxon>Bacteria</taxon>
        <taxon>Pseudomonadati</taxon>
        <taxon>Myxococcota</taxon>
        <taxon>Polyangia</taxon>
        <taxon>Nannocystales</taxon>
        <taxon>Nannocystaceae</taxon>
        <taxon>Nannocystis</taxon>
    </lineage>
</organism>
<dbReference type="InterPro" id="IPR014043">
    <property type="entry name" value="Acyl_transferase_dom"/>
</dbReference>
<evidence type="ECO:0000256" key="2">
    <source>
        <dbReference type="ARBA" id="ARBA00022553"/>
    </source>
</evidence>
<dbReference type="GO" id="GO:0004312">
    <property type="term" value="F:fatty acid synthase activity"/>
    <property type="evidence" value="ECO:0007669"/>
    <property type="project" value="TreeGrafter"/>
</dbReference>
<keyword evidence="1" id="KW-0596">Phosphopantetheine</keyword>
<dbReference type="Gene3D" id="3.30.70.3290">
    <property type="match status" value="1"/>
</dbReference>